<dbReference type="GO" id="GO:0008360">
    <property type="term" value="P:regulation of cell shape"/>
    <property type="evidence" value="ECO:0007669"/>
    <property type="project" value="TreeGrafter"/>
</dbReference>
<evidence type="ECO:0000256" key="2">
    <source>
        <dbReference type="ARBA" id="ARBA00023136"/>
    </source>
</evidence>
<feature type="compositionally biased region" description="Polar residues" evidence="5">
    <location>
        <begin position="126"/>
        <end position="140"/>
    </location>
</feature>
<keyword evidence="2" id="KW-0472">Membrane</keyword>
<dbReference type="Pfam" id="PF01437">
    <property type="entry name" value="PSI"/>
    <property type="match status" value="1"/>
</dbReference>
<dbReference type="InterPro" id="IPR013783">
    <property type="entry name" value="Ig-like_fold"/>
</dbReference>
<gene>
    <name evidence="7" type="ORF">WMY93_002797</name>
</gene>
<dbReference type="InterPro" id="IPR036352">
    <property type="entry name" value="Semap_dom_sf"/>
</dbReference>
<evidence type="ECO:0000256" key="5">
    <source>
        <dbReference type="SAM" id="MobiDB-lite"/>
    </source>
</evidence>
<dbReference type="SUPFAM" id="SSF101912">
    <property type="entry name" value="Sema domain"/>
    <property type="match status" value="2"/>
</dbReference>
<dbReference type="PANTHER" id="PTHR22625">
    <property type="entry name" value="PLEXIN"/>
    <property type="match status" value="1"/>
</dbReference>
<keyword evidence="4" id="KW-0325">Glycoprotein</keyword>
<dbReference type="InterPro" id="IPR031148">
    <property type="entry name" value="Plexin"/>
</dbReference>
<dbReference type="GO" id="GO:0030334">
    <property type="term" value="P:regulation of cell migration"/>
    <property type="evidence" value="ECO:0007669"/>
    <property type="project" value="TreeGrafter"/>
</dbReference>
<dbReference type="GO" id="GO:0017154">
    <property type="term" value="F:semaphorin receptor activity"/>
    <property type="evidence" value="ECO:0007669"/>
    <property type="project" value="InterPro"/>
</dbReference>
<feature type="signal peptide" evidence="6">
    <location>
        <begin position="1"/>
        <end position="17"/>
    </location>
</feature>
<dbReference type="Gene3D" id="2.130.10.10">
    <property type="entry name" value="YVTN repeat-like/Quinoprotein amine dehydrogenase"/>
    <property type="match status" value="1"/>
</dbReference>
<evidence type="ECO:0000313" key="8">
    <source>
        <dbReference type="Proteomes" id="UP001460270"/>
    </source>
</evidence>
<comment type="caution">
    <text evidence="7">The sequence shown here is derived from an EMBL/GenBank/DDBJ whole genome shotgun (WGS) entry which is preliminary data.</text>
</comment>
<keyword evidence="6" id="KW-0732">Signal</keyword>
<sequence length="508" mass="56342">MLQFCALFALWSTAAQTFNLDGHTSHVAVTRDAVYVSTEQSLYQLHLDLSVVRRVSLRGLRFNTEPRFVRVSDEAAWNSTFTVNVLLPFVSNNTMDVSTVLHAESIFLGPVRSRSASKKLVSSSSTPMTNRVGQSSPYSRAPTTFGRRAHSLAVGYIDGFQVDSFIYLFSNVQTSSGNSVRLLWLNAKHESGQVKSNTLKSLRGVTLSTGDPPDSRGKLLASSVITGTKPLWWSGVFSVDGSPENTELLLFDVSPDLSVSVDSDPHFTVQNSTFTEPKLVRPLRTLLKQSHMSSVLALTHRTHWLFFIGTTDGQIIKLVVDKNYQSTCPKVLYRANDDREVFPKLHVDEVDHKHIYVAFANQIMRIPVSKCSTYTTLHDCWSAQDPQCVWCNPTQRCTFESDCQNSSWVSISEDFQQEKMISFKSEINTSGQITVIVELHMSVGPNSPDNFACQFSQDCKPSPPPSYPQCTCVLSNILPARGAECVLQLDVVGAAAVVPGQKRVIKCK</sequence>
<dbReference type="SUPFAM" id="SSF103575">
    <property type="entry name" value="Plexin repeat"/>
    <property type="match status" value="1"/>
</dbReference>
<comment type="subcellular location">
    <subcellularLocation>
        <location evidence="1">Membrane</location>
    </subcellularLocation>
</comment>
<evidence type="ECO:0008006" key="9">
    <source>
        <dbReference type="Google" id="ProtNLM"/>
    </source>
</evidence>
<dbReference type="InterPro" id="IPR002165">
    <property type="entry name" value="Plexin_repeat"/>
</dbReference>
<dbReference type="GO" id="GO:0007399">
    <property type="term" value="P:nervous system development"/>
    <property type="evidence" value="ECO:0007669"/>
    <property type="project" value="UniProtKB-ARBA"/>
</dbReference>
<evidence type="ECO:0000256" key="3">
    <source>
        <dbReference type="ARBA" id="ARBA00023157"/>
    </source>
</evidence>
<feature type="region of interest" description="Disordered" evidence="5">
    <location>
        <begin position="119"/>
        <end position="140"/>
    </location>
</feature>
<evidence type="ECO:0000313" key="7">
    <source>
        <dbReference type="EMBL" id="KAK7939471.1"/>
    </source>
</evidence>
<accession>A0AAW0Q9Z9</accession>
<dbReference type="AlphaFoldDB" id="A0AAW0Q9Z9"/>
<proteinExistence type="predicted"/>
<reference evidence="8" key="1">
    <citation type="submission" date="2024-04" db="EMBL/GenBank/DDBJ databases">
        <title>Salinicola lusitanus LLJ914,a marine bacterium isolated from the Okinawa Trough.</title>
        <authorList>
            <person name="Li J."/>
        </authorList>
    </citation>
    <scope>NUCLEOTIDE SEQUENCE [LARGE SCALE GENOMIC DNA]</scope>
</reference>
<keyword evidence="8" id="KW-1185">Reference proteome</keyword>
<keyword evidence="3" id="KW-1015">Disulfide bond</keyword>
<feature type="chain" id="PRO_5043911968" description="Sema domain-containing protein" evidence="6">
    <location>
        <begin position="18"/>
        <end position="508"/>
    </location>
</feature>
<evidence type="ECO:0000256" key="6">
    <source>
        <dbReference type="SAM" id="SignalP"/>
    </source>
</evidence>
<dbReference type="PANTHER" id="PTHR22625:SF4">
    <property type="entry name" value="PLEXIN-C1"/>
    <property type="match status" value="1"/>
</dbReference>
<protein>
    <recommendedName>
        <fullName evidence="9">Sema domain-containing protein</fullName>
    </recommendedName>
</protein>
<dbReference type="GO" id="GO:0002116">
    <property type="term" value="C:semaphorin receptor complex"/>
    <property type="evidence" value="ECO:0007669"/>
    <property type="project" value="TreeGrafter"/>
</dbReference>
<dbReference type="GO" id="GO:0050772">
    <property type="term" value="P:positive regulation of axonogenesis"/>
    <property type="evidence" value="ECO:0007669"/>
    <property type="project" value="TreeGrafter"/>
</dbReference>
<dbReference type="GO" id="GO:0005886">
    <property type="term" value="C:plasma membrane"/>
    <property type="evidence" value="ECO:0007669"/>
    <property type="project" value="TreeGrafter"/>
</dbReference>
<dbReference type="Gene3D" id="2.60.40.10">
    <property type="entry name" value="Immunoglobulins"/>
    <property type="match status" value="1"/>
</dbReference>
<evidence type="ECO:0000256" key="4">
    <source>
        <dbReference type="ARBA" id="ARBA00023180"/>
    </source>
</evidence>
<dbReference type="InterPro" id="IPR015943">
    <property type="entry name" value="WD40/YVTN_repeat-like_dom_sf"/>
</dbReference>
<dbReference type="EMBL" id="JBBPFD010000002">
    <property type="protein sequence ID" value="KAK7939471.1"/>
    <property type="molecule type" value="Genomic_DNA"/>
</dbReference>
<dbReference type="Proteomes" id="UP001460270">
    <property type="component" value="Unassembled WGS sequence"/>
</dbReference>
<evidence type="ECO:0000256" key="1">
    <source>
        <dbReference type="ARBA" id="ARBA00004370"/>
    </source>
</evidence>
<dbReference type="GO" id="GO:0007162">
    <property type="term" value="P:negative regulation of cell adhesion"/>
    <property type="evidence" value="ECO:0007669"/>
    <property type="project" value="TreeGrafter"/>
</dbReference>
<name>A0AAW0Q9Z9_9GOBI</name>
<organism evidence="7 8">
    <name type="scientific">Mugilogobius chulae</name>
    <name type="common">yellowstripe goby</name>
    <dbReference type="NCBI Taxonomy" id="88201"/>
    <lineage>
        <taxon>Eukaryota</taxon>
        <taxon>Metazoa</taxon>
        <taxon>Chordata</taxon>
        <taxon>Craniata</taxon>
        <taxon>Vertebrata</taxon>
        <taxon>Euteleostomi</taxon>
        <taxon>Actinopterygii</taxon>
        <taxon>Neopterygii</taxon>
        <taxon>Teleostei</taxon>
        <taxon>Neoteleostei</taxon>
        <taxon>Acanthomorphata</taxon>
        <taxon>Gobiaria</taxon>
        <taxon>Gobiiformes</taxon>
        <taxon>Gobioidei</taxon>
        <taxon>Gobiidae</taxon>
        <taxon>Gobionellinae</taxon>
        <taxon>Mugilogobius</taxon>
    </lineage>
</organism>